<feature type="region of interest" description="Disordered" evidence="3">
    <location>
        <begin position="28"/>
        <end position="82"/>
    </location>
</feature>
<dbReference type="SMART" id="SM00906">
    <property type="entry name" value="Fungal_trans"/>
    <property type="match status" value="1"/>
</dbReference>
<dbReference type="InterPro" id="IPR050613">
    <property type="entry name" value="Sec_Metabolite_Reg"/>
</dbReference>
<evidence type="ECO:0000256" key="2">
    <source>
        <dbReference type="ARBA" id="ARBA00023242"/>
    </source>
</evidence>
<dbReference type="PANTHER" id="PTHR31001">
    <property type="entry name" value="UNCHARACTERIZED TRANSCRIPTIONAL REGULATORY PROTEIN"/>
    <property type="match status" value="1"/>
</dbReference>
<dbReference type="InterPro" id="IPR007219">
    <property type="entry name" value="XnlR_reg_dom"/>
</dbReference>
<dbReference type="GO" id="GO:0005634">
    <property type="term" value="C:nucleus"/>
    <property type="evidence" value="ECO:0007669"/>
    <property type="project" value="UniProtKB-SubCell"/>
</dbReference>
<dbReference type="GO" id="GO:0006351">
    <property type="term" value="P:DNA-templated transcription"/>
    <property type="evidence" value="ECO:0007669"/>
    <property type="project" value="InterPro"/>
</dbReference>
<evidence type="ECO:0000259" key="4">
    <source>
        <dbReference type="SMART" id="SM00906"/>
    </source>
</evidence>
<reference evidence="5" key="1">
    <citation type="submission" date="2020-11" db="EMBL/GenBank/DDBJ databases">
        <authorList>
            <consortium name="DOE Joint Genome Institute"/>
            <person name="Ahrendt S."/>
            <person name="Riley R."/>
            <person name="Andreopoulos W."/>
            <person name="Labutti K."/>
            <person name="Pangilinan J."/>
            <person name="Ruiz-Duenas F.J."/>
            <person name="Barrasa J.M."/>
            <person name="Sanchez-Garcia M."/>
            <person name="Camarero S."/>
            <person name="Miyauchi S."/>
            <person name="Serrano A."/>
            <person name="Linde D."/>
            <person name="Babiker R."/>
            <person name="Drula E."/>
            <person name="Ayuso-Fernandez I."/>
            <person name="Pacheco R."/>
            <person name="Padilla G."/>
            <person name="Ferreira P."/>
            <person name="Barriuso J."/>
            <person name="Kellner H."/>
            <person name="Castanera R."/>
            <person name="Alfaro M."/>
            <person name="Ramirez L."/>
            <person name="Pisabarro A.G."/>
            <person name="Kuo A."/>
            <person name="Tritt A."/>
            <person name="Lipzen A."/>
            <person name="He G."/>
            <person name="Yan M."/>
            <person name="Ng V."/>
            <person name="Cullen D."/>
            <person name="Martin F."/>
            <person name="Rosso M.-N."/>
            <person name="Henrissat B."/>
            <person name="Hibbett D."/>
            <person name="Martinez A.T."/>
            <person name="Grigoriev I.V."/>
        </authorList>
    </citation>
    <scope>NUCLEOTIDE SEQUENCE</scope>
    <source>
        <strain evidence="5">AH 40177</strain>
    </source>
</reference>
<gene>
    <name evidence="5" type="ORF">BDP27DRAFT_1238729</name>
</gene>
<comment type="caution">
    <text evidence="5">The sequence shown here is derived from an EMBL/GenBank/DDBJ whole genome shotgun (WGS) entry which is preliminary data.</text>
</comment>
<comment type="subcellular location">
    <subcellularLocation>
        <location evidence="1">Nucleus</location>
    </subcellularLocation>
</comment>
<dbReference type="Pfam" id="PF04082">
    <property type="entry name" value="Fungal_trans"/>
    <property type="match status" value="1"/>
</dbReference>
<name>A0A9P5P9U1_9AGAR</name>
<organism evidence="5 6">
    <name type="scientific">Rhodocollybia butyracea</name>
    <dbReference type="NCBI Taxonomy" id="206335"/>
    <lineage>
        <taxon>Eukaryota</taxon>
        <taxon>Fungi</taxon>
        <taxon>Dikarya</taxon>
        <taxon>Basidiomycota</taxon>
        <taxon>Agaricomycotina</taxon>
        <taxon>Agaricomycetes</taxon>
        <taxon>Agaricomycetidae</taxon>
        <taxon>Agaricales</taxon>
        <taxon>Marasmiineae</taxon>
        <taxon>Omphalotaceae</taxon>
        <taxon>Rhodocollybia</taxon>
    </lineage>
</organism>
<dbReference type="OrthoDB" id="424974at2759"/>
<dbReference type="CDD" id="cd12148">
    <property type="entry name" value="fungal_TF_MHR"/>
    <property type="match status" value="1"/>
</dbReference>
<dbReference type="Proteomes" id="UP000772434">
    <property type="component" value="Unassembled WGS sequence"/>
</dbReference>
<dbReference type="EMBL" id="JADNRY010000298">
    <property type="protein sequence ID" value="KAF9059484.1"/>
    <property type="molecule type" value="Genomic_DNA"/>
</dbReference>
<evidence type="ECO:0000313" key="5">
    <source>
        <dbReference type="EMBL" id="KAF9059484.1"/>
    </source>
</evidence>
<feature type="region of interest" description="Disordered" evidence="3">
    <location>
        <begin position="302"/>
        <end position="340"/>
    </location>
</feature>
<sequence>MLERSAQSFLIPDGHCYGYFERPPANFGFSSSQAPESLEPKASPKQGSGSKVPTGIPKEIPQSSVTSDPAANKPKWAKKDLESPLNEQLQEIQFAENVKAEEDSAILDLSRYDFSKYEPKAGGTRDSTRRRARQLALDQAHLDRLYQSTLLFSLLDSADSPSVAPLVQRTKRSGTALSCAECRRTYIYLICRCSRVFPCSNCVKKGCGQICPDGSLTTGKGNRCPLISASRFVLSQLATRVRQLEDALAHSHSMSSPHPHPLLSDDLLQIKRPLERDAQINEKKLDANDTIDAMGSLSISDRGRSTFFGQTANSRVSSDEEESPASDEEEKSSASDPSMPSNDPWISYAFPFTPASLNKDVVRNNIIGLLPDVSLARRLCELYYQHAAWMYTPISKPEFYETVFRPIYDVNAAFPNIGSHSLALIYMILAIGALLDLDQQSHSPAASRFYELGQAALAIDSVFEEQSIPAIQALVLMCHYMVLDDIEGPRWATMGVLVDLVQSVSHLIDRDRGKWNLSPDETLRRRCLLWEIFTYDIWQSLTYGRPPSFSLAHIDTQKPFSTAKNAHGELEMSFASWNHSFCSECLSVVMEQAFGARPPSYKTMTEMDKKVRSYYIPPSLQIPGFGGSPITLKLEPEPTIQLVMQRYITFAIREITLLYLHRGFFAHALEDSPDDPMGSKYAPSVLAACESACTFVSLIDSMFKRYPVLTERMWFLYTHVFSCSIVLGSIACKVQMAIAPSALSHLDLAHNLFMSTSESSRKAKVLPILHKLKERAHAALAGNINISISPISLSSPSTVKSEEDELVALGGMTQLVSRKMPSTPSYSGSSPKSDPASPFPIQNFIPEQGYPSPDQMTNWQYPTEYSEHQYQQYTNPSMTYNDPQQGIPMAGMTDPYYPNAAQYYRPEYENAFNAVQNAGDFSLPVETDDSWRNLMSQYEPM</sequence>
<dbReference type="GO" id="GO:0008270">
    <property type="term" value="F:zinc ion binding"/>
    <property type="evidence" value="ECO:0007669"/>
    <property type="project" value="InterPro"/>
</dbReference>
<evidence type="ECO:0000313" key="6">
    <source>
        <dbReference type="Proteomes" id="UP000772434"/>
    </source>
</evidence>
<keyword evidence="6" id="KW-1185">Reference proteome</keyword>
<protein>
    <recommendedName>
        <fullName evidence="4">Xylanolytic transcriptional activator regulatory domain-containing protein</fullName>
    </recommendedName>
</protein>
<dbReference type="PANTHER" id="PTHR31001:SF56">
    <property type="entry name" value="ZN(2)-C6 FUNGAL-TYPE DOMAIN-CONTAINING PROTEIN"/>
    <property type="match status" value="1"/>
</dbReference>
<proteinExistence type="predicted"/>
<dbReference type="AlphaFoldDB" id="A0A9P5P9U1"/>
<accession>A0A9P5P9U1</accession>
<feature type="compositionally biased region" description="Acidic residues" evidence="3">
    <location>
        <begin position="319"/>
        <end position="330"/>
    </location>
</feature>
<feature type="compositionally biased region" description="Polar residues" evidence="3">
    <location>
        <begin position="307"/>
        <end position="316"/>
    </location>
</feature>
<keyword evidence="2" id="KW-0539">Nucleus</keyword>
<evidence type="ECO:0000256" key="3">
    <source>
        <dbReference type="SAM" id="MobiDB-lite"/>
    </source>
</evidence>
<feature type="compositionally biased region" description="Low complexity" evidence="3">
    <location>
        <begin position="821"/>
        <end position="836"/>
    </location>
</feature>
<evidence type="ECO:0000256" key="1">
    <source>
        <dbReference type="ARBA" id="ARBA00004123"/>
    </source>
</evidence>
<feature type="region of interest" description="Disordered" evidence="3">
    <location>
        <begin position="818"/>
        <end position="846"/>
    </location>
</feature>
<dbReference type="GO" id="GO:0003677">
    <property type="term" value="F:DNA binding"/>
    <property type="evidence" value="ECO:0007669"/>
    <property type="project" value="InterPro"/>
</dbReference>
<feature type="domain" description="Xylanolytic transcriptional activator regulatory" evidence="4">
    <location>
        <begin position="490"/>
        <end position="565"/>
    </location>
</feature>